<proteinExistence type="predicted"/>
<dbReference type="AlphaFoldDB" id="A0A3S4KRC8"/>
<gene>
    <name evidence="2" type="ORF">NCTC9044_02766</name>
</gene>
<evidence type="ECO:0000256" key="1">
    <source>
        <dbReference type="SAM" id="MobiDB-lite"/>
    </source>
</evidence>
<name>A0A3S4KRC8_ECOLX</name>
<feature type="region of interest" description="Disordered" evidence="1">
    <location>
        <begin position="1"/>
        <end position="35"/>
    </location>
</feature>
<dbReference type="Proteomes" id="UP000271797">
    <property type="component" value="Chromosome"/>
</dbReference>
<accession>A0A3S4KRC8</accession>
<dbReference type="EMBL" id="LR134238">
    <property type="protein sequence ID" value="VED11201.1"/>
    <property type="molecule type" value="Genomic_DNA"/>
</dbReference>
<reference evidence="2 3" key="1">
    <citation type="submission" date="2018-12" db="EMBL/GenBank/DDBJ databases">
        <authorList>
            <consortium name="Pathogen Informatics"/>
        </authorList>
    </citation>
    <scope>NUCLEOTIDE SEQUENCE [LARGE SCALE GENOMIC DNA]</scope>
    <source>
        <strain evidence="2 3">NCTC9044</strain>
    </source>
</reference>
<sequence length="35" mass="3795">MSEPLLIARTPDTETVFTAGNGEPSRADYRRNGDG</sequence>
<evidence type="ECO:0000313" key="3">
    <source>
        <dbReference type="Proteomes" id="UP000271797"/>
    </source>
</evidence>
<organism evidence="2 3">
    <name type="scientific">Escherichia coli</name>
    <dbReference type="NCBI Taxonomy" id="562"/>
    <lineage>
        <taxon>Bacteria</taxon>
        <taxon>Pseudomonadati</taxon>
        <taxon>Pseudomonadota</taxon>
        <taxon>Gammaproteobacteria</taxon>
        <taxon>Enterobacterales</taxon>
        <taxon>Enterobacteriaceae</taxon>
        <taxon>Escherichia</taxon>
    </lineage>
</organism>
<feature type="compositionally biased region" description="Basic and acidic residues" evidence="1">
    <location>
        <begin position="25"/>
        <end position="35"/>
    </location>
</feature>
<evidence type="ECO:0000313" key="2">
    <source>
        <dbReference type="EMBL" id="VED11201.1"/>
    </source>
</evidence>
<protein>
    <submittedName>
        <fullName evidence="2">Uncharacterized protein</fullName>
    </submittedName>
</protein>